<evidence type="ECO:0000256" key="6">
    <source>
        <dbReference type="ARBA" id="ARBA00022694"/>
    </source>
</evidence>
<dbReference type="EC" id="2.1.1.33" evidence="7"/>
<dbReference type="EMBL" id="LIWG01000007">
    <property type="protein sequence ID" value="MBE3608368.1"/>
    <property type="molecule type" value="Genomic_DNA"/>
</dbReference>
<dbReference type="CDD" id="cd02440">
    <property type="entry name" value="AdoMet_MTases"/>
    <property type="match status" value="1"/>
</dbReference>
<protein>
    <recommendedName>
        <fullName evidence="7">tRNA (guanine-N(7)-)-methyltransferase</fullName>
        <ecNumber evidence="7">2.1.1.33</ecNumber>
    </recommendedName>
    <alternativeName>
        <fullName evidence="7">tRNA (guanine(46)-N(7))-methyltransferase</fullName>
    </alternativeName>
    <alternativeName>
        <fullName evidence="7">tRNA(m7G46)-methyltransferase</fullName>
    </alternativeName>
</protein>
<comment type="caution">
    <text evidence="7">Lacks conserved residue(s) required for the propagation of feature annotation.</text>
</comment>
<keyword evidence="4 7" id="KW-0808">Transferase</keyword>
<dbReference type="InterPro" id="IPR055361">
    <property type="entry name" value="tRNA_methyltr_TrmB_bact"/>
</dbReference>
<dbReference type="RefSeq" id="WP_170016538.1">
    <property type="nucleotide sequence ID" value="NZ_CP012545.1"/>
</dbReference>
<comment type="pathway">
    <text evidence="7">tRNA modification; N(7)-methylguanine-tRNA biosynthesis.</text>
</comment>
<reference evidence="8 9" key="1">
    <citation type="submission" date="2015-08" db="EMBL/GenBank/DDBJ databases">
        <title>Comparative genomics of the Campylobacter concisus group.</title>
        <authorList>
            <person name="Yee E."/>
            <person name="Chapman M.H."/>
            <person name="Huynh S."/>
            <person name="Bono J.L."/>
            <person name="On S.L."/>
            <person name="St Leger J."/>
            <person name="Foster G."/>
            <person name="Parker C.T."/>
            <person name="Miller W.G."/>
        </authorList>
    </citation>
    <scope>NUCLEOTIDE SEQUENCE [LARGE SCALE GENOMIC DNA]</scope>
    <source>
        <strain evidence="8 9">RM9337</strain>
    </source>
</reference>
<dbReference type="Proteomes" id="UP000650616">
    <property type="component" value="Unassembled WGS sequence"/>
</dbReference>
<keyword evidence="3 7" id="KW-0489">Methyltransferase</keyword>
<evidence type="ECO:0000313" key="9">
    <source>
        <dbReference type="Proteomes" id="UP000650616"/>
    </source>
</evidence>
<dbReference type="InterPro" id="IPR003358">
    <property type="entry name" value="tRNA_(Gua-N-7)_MeTrfase_Trmb"/>
</dbReference>
<evidence type="ECO:0000256" key="3">
    <source>
        <dbReference type="ARBA" id="ARBA00022603"/>
    </source>
</evidence>
<evidence type="ECO:0000256" key="1">
    <source>
        <dbReference type="ARBA" id="ARBA00000142"/>
    </source>
</evidence>
<evidence type="ECO:0000256" key="5">
    <source>
        <dbReference type="ARBA" id="ARBA00022691"/>
    </source>
</evidence>
<dbReference type="Pfam" id="PF02390">
    <property type="entry name" value="Methyltransf_4"/>
    <property type="match status" value="1"/>
</dbReference>
<dbReference type="NCBIfam" id="TIGR00091">
    <property type="entry name" value="tRNA (guanosine(46)-N7)-methyltransferase TrmB"/>
    <property type="match status" value="1"/>
</dbReference>
<feature type="binding site" evidence="7">
    <location>
        <position position="208"/>
    </location>
    <ligand>
        <name>substrate</name>
    </ligand>
</feature>
<evidence type="ECO:0000313" key="8">
    <source>
        <dbReference type="EMBL" id="MBE3608368.1"/>
    </source>
</evidence>
<comment type="caution">
    <text evidence="8">The sequence shown here is derived from an EMBL/GenBank/DDBJ whole genome shotgun (WGS) entry which is preliminary data.</text>
</comment>
<evidence type="ECO:0000256" key="4">
    <source>
        <dbReference type="ARBA" id="ARBA00022679"/>
    </source>
</evidence>
<dbReference type="PANTHER" id="PTHR23417:SF14">
    <property type="entry name" value="PENTACOTRIPEPTIDE-REPEAT REGION OF PRORP DOMAIN-CONTAINING PROTEIN"/>
    <property type="match status" value="1"/>
</dbReference>
<dbReference type="AlphaFoldDB" id="A0AAW3ZWT1"/>
<dbReference type="SUPFAM" id="SSF53335">
    <property type="entry name" value="S-adenosyl-L-methionine-dependent methyltransferases"/>
    <property type="match status" value="1"/>
</dbReference>
<organism evidence="8 9">
    <name type="scientific">Campylobacter californiensis</name>
    <dbReference type="NCBI Taxonomy" id="1032243"/>
    <lineage>
        <taxon>Bacteria</taxon>
        <taxon>Pseudomonadati</taxon>
        <taxon>Campylobacterota</taxon>
        <taxon>Epsilonproteobacteria</taxon>
        <taxon>Campylobacterales</taxon>
        <taxon>Campylobacteraceae</taxon>
        <taxon>Campylobacter</taxon>
    </lineage>
</organism>
<dbReference type="GO" id="GO:0008176">
    <property type="term" value="F:tRNA (guanine(46)-N7)-methyltransferase activity"/>
    <property type="evidence" value="ECO:0007669"/>
    <property type="project" value="UniProtKB-UniRule"/>
</dbReference>
<feature type="binding site" evidence="7">
    <location>
        <position position="238"/>
    </location>
    <ligand>
        <name>substrate</name>
    </ligand>
</feature>
<dbReference type="HAMAP" id="MF_01057">
    <property type="entry name" value="tRNA_methyltr_TrmB"/>
    <property type="match status" value="1"/>
</dbReference>
<gene>
    <name evidence="7 8" type="primary">trmB</name>
    <name evidence="8" type="ORF">CCAL9337_06485</name>
</gene>
<feature type="binding site" evidence="7">
    <location>
        <position position="130"/>
    </location>
    <ligand>
        <name>S-adenosyl-L-methionine</name>
        <dbReference type="ChEBI" id="CHEBI:59789"/>
    </ligand>
</feature>
<keyword evidence="6 7" id="KW-0819">tRNA processing</keyword>
<keyword evidence="5 7" id="KW-0949">S-adenosyl-L-methionine</keyword>
<sequence>MPNFIAKNLKNKPYPFGKDDVEFLWEACGRTEKLIYTKSGDEDFFIITKKQDSGENFVIKGEKLTKPSRVGLLQKALCIYRDENTSEVLSEAFAVKNNRLTQKTSFIADIKEFLEEFNELKEKFPKIFIEIGFGSGRHLLFQAQNNQNALVVGIEVYKPSIEQVAKLAKVKNLDNIRLINTDARLLLSLVGSNLVDKIFLHFPVPWDKAEHRRVVSKSFAIECERVLKSGGNFELRTDSREYCDFSIMHFLNFKDSELSIYKNRNLQISSKYEDRWKMQQKDIYDVIYTCKNDSEQEKLDDKMDFAGGYDVKNLTKNFKNETFKFDDFFIHFEEIYTIDDNEILLKVAFGAFNKPEQCFVKVNENECEYFIKKPLLTRENLKAHNVLKEYLANAANYQRS</sequence>
<dbReference type="InterPro" id="IPR029063">
    <property type="entry name" value="SAM-dependent_MTases_sf"/>
</dbReference>
<accession>A0AAW3ZWT1</accession>
<dbReference type="PROSITE" id="PS51625">
    <property type="entry name" value="SAM_MT_TRMB"/>
    <property type="match status" value="1"/>
</dbReference>
<feature type="binding site" evidence="7">
    <location>
        <position position="182"/>
    </location>
    <ligand>
        <name>S-adenosyl-L-methionine</name>
        <dbReference type="ChEBI" id="CHEBI:59789"/>
    </ligand>
</feature>
<keyword evidence="9" id="KW-1185">Reference proteome</keyword>
<feature type="binding site" evidence="7">
    <location>
        <position position="155"/>
    </location>
    <ligand>
        <name>S-adenosyl-L-methionine</name>
        <dbReference type="ChEBI" id="CHEBI:59789"/>
    </ligand>
</feature>
<comment type="function">
    <text evidence="2 7">Catalyzes the formation of N(7)-methylguanine at position 46 (m7G46) in tRNA.</text>
</comment>
<comment type="similarity">
    <text evidence="7">Belongs to the class I-like SAM-binding methyltransferase superfamily. TrmB family.</text>
</comment>
<dbReference type="Gene3D" id="3.40.50.150">
    <property type="entry name" value="Vaccinia Virus protein VP39"/>
    <property type="match status" value="1"/>
</dbReference>
<name>A0AAW3ZWT1_9BACT</name>
<dbReference type="NCBIfam" id="NF010719">
    <property type="entry name" value="PRK14121.1"/>
    <property type="match status" value="1"/>
</dbReference>
<comment type="catalytic activity">
    <reaction evidence="1 7">
        <text>guanosine(46) in tRNA + S-adenosyl-L-methionine = N(7)-methylguanosine(46) in tRNA + S-adenosyl-L-homocysteine</text>
        <dbReference type="Rhea" id="RHEA:42708"/>
        <dbReference type="Rhea" id="RHEA-COMP:10188"/>
        <dbReference type="Rhea" id="RHEA-COMP:10189"/>
        <dbReference type="ChEBI" id="CHEBI:57856"/>
        <dbReference type="ChEBI" id="CHEBI:59789"/>
        <dbReference type="ChEBI" id="CHEBI:74269"/>
        <dbReference type="ChEBI" id="CHEBI:74480"/>
        <dbReference type="EC" id="2.1.1.33"/>
    </reaction>
</comment>
<dbReference type="GO" id="GO:0043527">
    <property type="term" value="C:tRNA methyltransferase complex"/>
    <property type="evidence" value="ECO:0007669"/>
    <property type="project" value="TreeGrafter"/>
</dbReference>
<proteinExistence type="inferred from homology"/>
<evidence type="ECO:0000256" key="7">
    <source>
        <dbReference type="HAMAP-Rule" id="MF_01057"/>
    </source>
</evidence>
<dbReference type="PANTHER" id="PTHR23417">
    <property type="entry name" value="3-DEOXY-D-MANNO-OCTULOSONIC-ACID TRANSFERASE/TRNA GUANINE-N 7 - -METHYLTRANSFERASE"/>
    <property type="match status" value="1"/>
</dbReference>
<evidence type="ECO:0000256" key="2">
    <source>
        <dbReference type="ARBA" id="ARBA00003015"/>
    </source>
</evidence>